<evidence type="ECO:0000256" key="3">
    <source>
        <dbReference type="ARBA" id="ARBA00022475"/>
    </source>
</evidence>
<evidence type="ECO:0000313" key="9">
    <source>
        <dbReference type="EMBL" id="GIQ64625.1"/>
    </source>
</evidence>
<comment type="caution">
    <text evidence="9">The sequence shown here is derived from an EMBL/GenBank/DDBJ whole genome shotgun (WGS) entry which is preliminary data.</text>
</comment>
<evidence type="ECO:0000256" key="1">
    <source>
        <dbReference type="ARBA" id="ARBA00004651"/>
    </source>
</evidence>
<dbReference type="PANTHER" id="PTHR43227">
    <property type="entry name" value="BLL4140 PROTEIN"/>
    <property type="match status" value="1"/>
</dbReference>
<dbReference type="InterPro" id="IPR050809">
    <property type="entry name" value="UgpAE/MalFG_permease"/>
</dbReference>
<evidence type="ECO:0000256" key="4">
    <source>
        <dbReference type="ARBA" id="ARBA00022692"/>
    </source>
</evidence>
<keyword evidence="5 7" id="KW-1133">Transmembrane helix</keyword>
<accession>A0ABQ4N8X1</accession>
<gene>
    <name evidence="9" type="ORF">PACILC2_31930</name>
</gene>
<organism evidence="9 10">
    <name type="scientific">Paenibacillus cisolokensis</name>
    <dbReference type="NCBI Taxonomy" id="1658519"/>
    <lineage>
        <taxon>Bacteria</taxon>
        <taxon>Bacillati</taxon>
        <taxon>Bacillota</taxon>
        <taxon>Bacilli</taxon>
        <taxon>Bacillales</taxon>
        <taxon>Paenibacillaceae</taxon>
        <taxon>Paenibacillus</taxon>
    </lineage>
</organism>
<keyword evidence="10" id="KW-1185">Reference proteome</keyword>
<dbReference type="SUPFAM" id="SSF161098">
    <property type="entry name" value="MetI-like"/>
    <property type="match status" value="1"/>
</dbReference>
<keyword evidence="3" id="KW-1003">Cell membrane</keyword>
<feature type="domain" description="ABC transmembrane type-1" evidence="8">
    <location>
        <begin position="1"/>
        <end position="76"/>
    </location>
</feature>
<proteinExistence type="predicted"/>
<evidence type="ECO:0000256" key="2">
    <source>
        <dbReference type="ARBA" id="ARBA00022448"/>
    </source>
</evidence>
<keyword evidence="2" id="KW-0813">Transport</keyword>
<evidence type="ECO:0000259" key="8">
    <source>
        <dbReference type="PROSITE" id="PS50928"/>
    </source>
</evidence>
<reference evidence="9 10" key="1">
    <citation type="submission" date="2021-04" db="EMBL/GenBank/DDBJ databases">
        <title>Draft genome sequence of Paenibacillus cisolokensis, LC2-13A.</title>
        <authorList>
            <person name="Uke A."/>
            <person name="Chhe C."/>
            <person name="Baramee S."/>
            <person name="Kosugi A."/>
        </authorList>
    </citation>
    <scope>NUCLEOTIDE SEQUENCE [LARGE SCALE GENOMIC DNA]</scope>
    <source>
        <strain evidence="9 10">LC2-13A</strain>
    </source>
</reference>
<dbReference type="InterPro" id="IPR000515">
    <property type="entry name" value="MetI-like"/>
</dbReference>
<dbReference type="Gene3D" id="1.10.3720.10">
    <property type="entry name" value="MetI-like"/>
    <property type="match status" value="1"/>
</dbReference>
<feature type="transmembrane region" description="Helical" evidence="7">
    <location>
        <begin position="55"/>
        <end position="75"/>
    </location>
</feature>
<keyword evidence="4 7" id="KW-0812">Transmembrane</keyword>
<dbReference type="InterPro" id="IPR035906">
    <property type="entry name" value="MetI-like_sf"/>
</dbReference>
<sequence>MPFLIPMLTVNVVLAVKSGLTVFDYIVAMTNGGPSNSTESLGFLIYQHGMNEMKFGYGTAEAIFVFLIIAVISYIQIRLLSRKEVGQQ</sequence>
<evidence type="ECO:0000256" key="7">
    <source>
        <dbReference type="SAM" id="Phobius"/>
    </source>
</evidence>
<comment type="subcellular location">
    <subcellularLocation>
        <location evidence="1">Cell membrane</location>
        <topology evidence="1">Multi-pass membrane protein</topology>
    </subcellularLocation>
</comment>
<name>A0ABQ4N8X1_9BACL</name>
<evidence type="ECO:0000256" key="6">
    <source>
        <dbReference type="ARBA" id="ARBA00023136"/>
    </source>
</evidence>
<dbReference type="PROSITE" id="PS50928">
    <property type="entry name" value="ABC_TM1"/>
    <property type="match status" value="1"/>
</dbReference>
<dbReference type="EMBL" id="BOVJ01000102">
    <property type="protein sequence ID" value="GIQ64625.1"/>
    <property type="molecule type" value="Genomic_DNA"/>
</dbReference>
<evidence type="ECO:0000256" key="5">
    <source>
        <dbReference type="ARBA" id="ARBA00022989"/>
    </source>
</evidence>
<dbReference type="Proteomes" id="UP000680304">
    <property type="component" value="Unassembled WGS sequence"/>
</dbReference>
<protein>
    <recommendedName>
        <fullName evidence="8">ABC transmembrane type-1 domain-containing protein</fullName>
    </recommendedName>
</protein>
<keyword evidence="6 7" id="KW-0472">Membrane</keyword>
<evidence type="ECO:0000313" key="10">
    <source>
        <dbReference type="Proteomes" id="UP000680304"/>
    </source>
</evidence>
<dbReference type="PANTHER" id="PTHR43227:SF11">
    <property type="entry name" value="BLL4140 PROTEIN"/>
    <property type="match status" value="1"/>
</dbReference>